<evidence type="ECO:0008006" key="5">
    <source>
        <dbReference type="Google" id="ProtNLM"/>
    </source>
</evidence>
<keyword evidence="2" id="KW-0732">Signal</keyword>
<sequence length="331" mass="34701">MSAARITRRAAGLAALGAMAAGGARAQAWPTRPIRLIVPFPAGNAGDITARVMGEELSKRLGQPVVVDNRAGGSGAIGIQAVLQAPPDGYTLLVTSLSPLTIVPALNHNLPYDVERDLMPVALVGWTGMMLVAAPEFPAGDLAGVIAELRANPGKHNFANVGPGTLSHLTAELFRISLGLEFEGVTYRGSGQALMDVNAGRVPLMFDGMTSSLAQARGGRVKPIAVSSARRSAFAPEVPTLAESGDARLTGFESVGWTGILAARGTPRAVVERLNTVVNEALADPALTQRFAAQALELFPPSSPEQFADYIRADAARWQRVVREAKIPTTN</sequence>
<gene>
    <name evidence="3" type="ORF">DFH01_06000</name>
</gene>
<dbReference type="InterPro" id="IPR042100">
    <property type="entry name" value="Bug_dom1"/>
</dbReference>
<dbReference type="InterPro" id="IPR005064">
    <property type="entry name" value="BUG"/>
</dbReference>
<dbReference type="Gene3D" id="3.40.190.150">
    <property type="entry name" value="Bordetella uptake gene, domain 1"/>
    <property type="match status" value="1"/>
</dbReference>
<reference evidence="4" key="1">
    <citation type="submission" date="2018-05" db="EMBL/GenBank/DDBJ databases">
        <authorList>
            <person name="Du Z."/>
            <person name="Wang X."/>
        </authorList>
    </citation>
    <scope>NUCLEOTIDE SEQUENCE [LARGE SCALE GENOMIC DNA]</scope>
    <source>
        <strain evidence="4">CQN31</strain>
    </source>
</reference>
<comment type="similarity">
    <text evidence="1">Belongs to the UPF0065 (bug) family.</text>
</comment>
<proteinExistence type="inferred from homology"/>
<dbReference type="PIRSF" id="PIRSF017082">
    <property type="entry name" value="YflP"/>
    <property type="match status" value="1"/>
</dbReference>
<comment type="caution">
    <text evidence="3">The sequence shown here is derived from an EMBL/GenBank/DDBJ whole genome shotgun (WGS) entry which is preliminary data.</text>
</comment>
<evidence type="ECO:0000256" key="2">
    <source>
        <dbReference type="SAM" id="SignalP"/>
    </source>
</evidence>
<dbReference type="Pfam" id="PF03401">
    <property type="entry name" value="TctC"/>
    <property type="match status" value="1"/>
</dbReference>
<dbReference type="AlphaFoldDB" id="A0A317FIF6"/>
<evidence type="ECO:0000313" key="4">
    <source>
        <dbReference type="Proteomes" id="UP000245765"/>
    </source>
</evidence>
<protein>
    <recommendedName>
        <fullName evidence="5">Tripartite tricarboxylate transporter substrate binding protein</fullName>
    </recommendedName>
</protein>
<keyword evidence="4" id="KW-1185">Reference proteome</keyword>
<evidence type="ECO:0000313" key="3">
    <source>
        <dbReference type="EMBL" id="PWS38800.1"/>
    </source>
</evidence>
<accession>A0A317FIF6</accession>
<name>A0A317FIF6_9PROT</name>
<dbReference type="RefSeq" id="WP_109869422.1">
    <property type="nucleotide sequence ID" value="NZ_QGNA01000001.1"/>
</dbReference>
<dbReference type="Proteomes" id="UP000245765">
    <property type="component" value="Unassembled WGS sequence"/>
</dbReference>
<feature type="signal peptide" evidence="2">
    <location>
        <begin position="1"/>
        <end position="20"/>
    </location>
</feature>
<dbReference type="PANTHER" id="PTHR42928">
    <property type="entry name" value="TRICARBOXYLATE-BINDING PROTEIN"/>
    <property type="match status" value="1"/>
</dbReference>
<dbReference type="Gene3D" id="3.40.190.10">
    <property type="entry name" value="Periplasmic binding protein-like II"/>
    <property type="match status" value="1"/>
</dbReference>
<dbReference type="CDD" id="cd13578">
    <property type="entry name" value="PBP2_Bug27"/>
    <property type="match status" value="1"/>
</dbReference>
<feature type="chain" id="PRO_5016249589" description="Tripartite tricarboxylate transporter substrate binding protein" evidence="2">
    <location>
        <begin position="21"/>
        <end position="331"/>
    </location>
</feature>
<dbReference type="EMBL" id="QGNA01000001">
    <property type="protein sequence ID" value="PWS38800.1"/>
    <property type="molecule type" value="Genomic_DNA"/>
</dbReference>
<evidence type="ECO:0000256" key="1">
    <source>
        <dbReference type="ARBA" id="ARBA00006987"/>
    </source>
</evidence>
<dbReference type="SUPFAM" id="SSF53850">
    <property type="entry name" value="Periplasmic binding protein-like II"/>
    <property type="match status" value="1"/>
</dbReference>
<dbReference type="OrthoDB" id="8970543at2"/>
<dbReference type="PANTHER" id="PTHR42928:SF5">
    <property type="entry name" value="BLR1237 PROTEIN"/>
    <property type="match status" value="1"/>
</dbReference>
<organism evidence="3 4">
    <name type="scientific">Falsiroseomonas bella</name>
    <dbReference type="NCBI Taxonomy" id="2184016"/>
    <lineage>
        <taxon>Bacteria</taxon>
        <taxon>Pseudomonadati</taxon>
        <taxon>Pseudomonadota</taxon>
        <taxon>Alphaproteobacteria</taxon>
        <taxon>Acetobacterales</taxon>
        <taxon>Roseomonadaceae</taxon>
        <taxon>Falsiroseomonas</taxon>
    </lineage>
</organism>